<dbReference type="GO" id="GO:0005634">
    <property type="term" value="C:nucleus"/>
    <property type="evidence" value="ECO:0007669"/>
    <property type="project" value="InterPro"/>
</dbReference>
<accession>K0KI52</accession>
<feature type="compositionally biased region" description="Pro residues" evidence="1">
    <location>
        <begin position="581"/>
        <end position="590"/>
    </location>
</feature>
<proteinExistence type="predicted"/>
<dbReference type="GO" id="GO:0046982">
    <property type="term" value="F:protein heterodimerization activity"/>
    <property type="evidence" value="ECO:0007669"/>
    <property type="project" value="InterPro"/>
</dbReference>
<dbReference type="Gene3D" id="1.10.20.10">
    <property type="entry name" value="Histone, subunit A"/>
    <property type="match status" value="1"/>
</dbReference>
<feature type="compositionally biased region" description="Low complexity" evidence="1">
    <location>
        <begin position="307"/>
        <end position="316"/>
    </location>
</feature>
<dbReference type="InterPro" id="IPR018465">
    <property type="entry name" value="Scm3/HJURP"/>
</dbReference>
<name>K0KI52_WICCF</name>
<dbReference type="Pfam" id="PF10384">
    <property type="entry name" value="Scm3"/>
    <property type="match status" value="1"/>
</dbReference>
<feature type="compositionally biased region" description="Polar residues" evidence="1">
    <location>
        <begin position="568"/>
        <end position="577"/>
    </location>
</feature>
<dbReference type="GO" id="GO:0042393">
    <property type="term" value="F:histone binding"/>
    <property type="evidence" value="ECO:0007669"/>
    <property type="project" value="InterPro"/>
</dbReference>
<feature type="compositionally biased region" description="Acidic residues" evidence="1">
    <location>
        <begin position="26"/>
        <end position="38"/>
    </location>
</feature>
<organism evidence="2 3">
    <name type="scientific">Wickerhamomyces ciferrii (strain ATCC 14091 / BCRC 22168 / CBS 111 / JCM 3599 / NBRC 0793 / NRRL Y-1031 F-60-10)</name>
    <name type="common">Yeast</name>
    <name type="synonym">Pichia ciferrii</name>
    <dbReference type="NCBI Taxonomy" id="1206466"/>
    <lineage>
        <taxon>Eukaryota</taxon>
        <taxon>Fungi</taxon>
        <taxon>Dikarya</taxon>
        <taxon>Ascomycota</taxon>
        <taxon>Saccharomycotina</taxon>
        <taxon>Saccharomycetes</taxon>
        <taxon>Phaffomycetales</taxon>
        <taxon>Wickerhamomycetaceae</taxon>
        <taxon>Wickerhamomyces</taxon>
    </lineage>
</organism>
<feature type="compositionally biased region" description="Polar residues" evidence="1">
    <location>
        <begin position="657"/>
        <end position="690"/>
    </location>
</feature>
<protein>
    <submittedName>
        <fullName evidence="2">Muscle M-line assembly protein unc-89</fullName>
    </submittedName>
</protein>
<keyword evidence="3" id="KW-1185">Reference proteome</keyword>
<dbReference type="Proteomes" id="UP000009328">
    <property type="component" value="Unassembled WGS sequence"/>
</dbReference>
<reference evidence="2 3" key="1">
    <citation type="journal article" date="2012" name="Eukaryot. Cell">
        <title>Draft genome sequence of Wickerhamomyces ciferrii NRRL Y-1031 F-60-10.</title>
        <authorList>
            <person name="Schneider J."/>
            <person name="Andrea H."/>
            <person name="Blom J."/>
            <person name="Jaenicke S."/>
            <person name="Ruckert C."/>
            <person name="Schorsch C."/>
            <person name="Szczepanowski R."/>
            <person name="Farwick M."/>
            <person name="Goesmann A."/>
            <person name="Puhler A."/>
            <person name="Schaffer S."/>
            <person name="Tauch A."/>
            <person name="Kohler T."/>
            <person name="Brinkrolf K."/>
        </authorList>
    </citation>
    <scope>NUCLEOTIDE SEQUENCE [LARGE SCALE GENOMIC DNA]</scope>
    <source>
        <strain evidence="3">ATCC 14091 / BCRC 22168 / CBS 111 / JCM 3599 / NBRC 0793 / NRRL Y-1031 F-60-10</strain>
    </source>
</reference>
<dbReference type="InParanoid" id="K0KI52"/>
<evidence type="ECO:0000313" key="3">
    <source>
        <dbReference type="Proteomes" id="UP000009328"/>
    </source>
</evidence>
<feature type="region of interest" description="Disordered" evidence="1">
    <location>
        <begin position="25"/>
        <end position="47"/>
    </location>
</feature>
<feature type="compositionally biased region" description="Polar residues" evidence="1">
    <location>
        <begin position="470"/>
        <end position="488"/>
    </location>
</feature>
<feature type="compositionally biased region" description="Polar residues" evidence="1">
    <location>
        <begin position="330"/>
        <end position="339"/>
    </location>
</feature>
<dbReference type="AlphaFoldDB" id="K0KI52"/>
<comment type="caution">
    <text evidence="2">The sequence shown here is derived from an EMBL/GenBank/DDBJ whole genome shotgun (WGS) entry which is preliminary data.</text>
</comment>
<feature type="compositionally biased region" description="Polar residues" evidence="1">
    <location>
        <begin position="627"/>
        <end position="637"/>
    </location>
</feature>
<feature type="compositionally biased region" description="Low complexity" evidence="1">
    <location>
        <begin position="609"/>
        <end position="626"/>
    </location>
</feature>
<evidence type="ECO:0000256" key="1">
    <source>
        <dbReference type="SAM" id="MobiDB-lite"/>
    </source>
</evidence>
<feature type="compositionally biased region" description="Acidic residues" evidence="1">
    <location>
        <begin position="760"/>
        <end position="779"/>
    </location>
</feature>
<sequence length="788" mass="91542">MLLLKKFTPRVDSRLQQRVYAFQDLESSESESEVEIEDDKDHHEPDVIEEKEEKLHVQGNRISNEQLRQYFTSKNSNEIIKNLPKESNSIKSQPQQQQQPQTNGKLEKQQLDLKKIEYRKKIDIVWNSIISKYSAYDEDDQGDLINLEDFSIEEDKGHIKQLQNFQRTTIWNDINDLENGNSNSKHEDFRKDFDPSQDPINLLNSNNSSRCSTPSQLDLLNNVNQNNKSIPQSRVKTPTTMKSNHINSLNSDVKDPITLLTPKPSTRPTRITSPRRRALLNKSFSKQRNKPEHVDLTNDPISMLTPTKPSRISTRISTRRTSPKRSSIINSNEIPNEPSSPMRFMTPSSPVFNQNHHQNGMNEVRYNENSDSEDDEQTLNETPDTNHDPISLLSKPKTRSYPSVYSRIDTSPLRSRVEPLTRQPSRGRTLKRSSYEGYTRQSSPLRQIEEDEETIEFKIPKITPSKRNNRVLNHSKQQPNTPLSSLRNHSNHKNLDFANDPICLLTPKSMTRRNSRIPTRSSSPNSLHKRQKIDQNDDPIVLLTPRSSSKRSRSIKPQINSKPPPKFNINSTPSTNLHPYYQPPPPPPPQQQQQQSNPFYQPHQPPYLPYNMPMNPYSMMSTPMTSRDQTPGPQHQSQRPRHTKPMKHQHQNHKKNPINSIPNTPLKSSFKSRPNTEAPTPNPLQYSYPNPYQFPQPNVPHQQMPQHMPQQMPPMMMNPYMNPYMFMPYMPMMPMYPPGSAPQGYHEQQSQHPLLKHSDDYDEDEEDDEDEDNGEDYEMISDIQFYRD</sequence>
<dbReference type="InterPro" id="IPR009072">
    <property type="entry name" value="Histone-fold"/>
</dbReference>
<feature type="region of interest" description="Disordered" evidence="1">
    <location>
        <begin position="228"/>
        <end position="342"/>
    </location>
</feature>
<feature type="compositionally biased region" description="Polar residues" evidence="1">
    <location>
        <begin position="228"/>
        <end position="251"/>
    </location>
</feature>
<feature type="compositionally biased region" description="Low complexity" evidence="1">
    <location>
        <begin position="261"/>
        <end position="272"/>
    </location>
</feature>
<feature type="compositionally biased region" description="Low complexity" evidence="1">
    <location>
        <begin position="591"/>
        <end position="602"/>
    </location>
</feature>
<feature type="region of interest" description="Disordered" evidence="1">
    <location>
        <begin position="364"/>
        <end position="707"/>
    </location>
</feature>
<feature type="compositionally biased region" description="Basic residues" evidence="1">
    <location>
        <begin position="638"/>
        <end position="656"/>
    </location>
</feature>
<feature type="region of interest" description="Disordered" evidence="1">
    <location>
        <begin position="740"/>
        <end position="788"/>
    </location>
</feature>
<gene>
    <name evidence="2" type="ORF">BN7_2235</name>
</gene>
<feature type="compositionally biased region" description="Polar residues" evidence="1">
    <location>
        <begin position="400"/>
        <end position="413"/>
    </location>
</feature>
<feature type="compositionally biased region" description="Polar residues" evidence="1">
    <location>
        <begin position="516"/>
        <end position="526"/>
    </location>
</feature>
<feature type="region of interest" description="Disordered" evidence="1">
    <location>
        <begin position="86"/>
        <end position="108"/>
    </location>
</feature>
<dbReference type="HOGENOM" id="CLU_356105_0_0_1"/>
<dbReference type="EMBL" id="CAIF01000050">
    <property type="protein sequence ID" value="CCH42691.1"/>
    <property type="molecule type" value="Genomic_DNA"/>
</dbReference>
<evidence type="ECO:0000313" key="2">
    <source>
        <dbReference type="EMBL" id="CCH42691.1"/>
    </source>
</evidence>